<organism evidence="2 3">
    <name type="scientific">Nocardia aurantiaca</name>
    <dbReference type="NCBI Taxonomy" id="2675850"/>
    <lineage>
        <taxon>Bacteria</taxon>
        <taxon>Bacillati</taxon>
        <taxon>Actinomycetota</taxon>
        <taxon>Actinomycetes</taxon>
        <taxon>Mycobacteriales</taxon>
        <taxon>Nocardiaceae</taxon>
        <taxon>Nocardia</taxon>
    </lineage>
</organism>
<protein>
    <submittedName>
        <fullName evidence="2">Carboxymuconolactone decarboxylase family protein</fullName>
    </submittedName>
</protein>
<dbReference type="GO" id="GO:0051920">
    <property type="term" value="F:peroxiredoxin activity"/>
    <property type="evidence" value="ECO:0007669"/>
    <property type="project" value="InterPro"/>
</dbReference>
<evidence type="ECO:0000313" key="2">
    <source>
        <dbReference type="EMBL" id="MTE17513.1"/>
    </source>
</evidence>
<reference evidence="2 3" key="1">
    <citation type="submission" date="2019-11" db="EMBL/GenBank/DDBJ databases">
        <title>Nocardia sp. nov. CT2-14 isolated from soil.</title>
        <authorList>
            <person name="Kanchanasin P."/>
            <person name="Tanasupawat S."/>
            <person name="Yuki M."/>
            <person name="Kudo T."/>
        </authorList>
    </citation>
    <scope>NUCLEOTIDE SEQUENCE [LARGE SCALE GENOMIC DNA]</scope>
    <source>
        <strain evidence="2 3">CT2-14</strain>
    </source>
</reference>
<evidence type="ECO:0000313" key="3">
    <source>
        <dbReference type="Proteomes" id="UP000432464"/>
    </source>
</evidence>
<comment type="caution">
    <text evidence="2">The sequence shown here is derived from an EMBL/GenBank/DDBJ whole genome shotgun (WGS) entry which is preliminary data.</text>
</comment>
<dbReference type="InterPro" id="IPR029032">
    <property type="entry name" value="AhpD-like"/>
</dbReference>
<dbReference type="AlphaFoldDB" id="A0A6I3L389"/>
<dbReference type="SUPFAM" id="SSF69118">
    <property type="entry name" value="AhpD-like"/>
    <property type="match status" value="1"/>
</dbReference>
<feature type="domain" description="Carboxymuconolactone decarboxylase-like" evidence="1">
    <location>
        <begin position="17"/>
        <end position="103"/>
    </location>
</feature>
<dbReference type="EMBL" id="WMBB01000029">
    <property type="protein sequence ID" value="MTE17513.1"/>
    <property type="molecule type" value="Genomic_DNA"/>
</dbReference>
<keyword evidence="3" id="KW-1185">Reference proteome</keyword>
<gene>
    <name evidence="2" type="ORF">GLP40_32860</name>
</gene>
<sequence length="160" mass="17830">MQSPVTHDRVWIDKQSPEVFHALNSVASAVRTAAAAADLDRAVMELVNVRVSQLTGCPFCLDLHSRAARDAGVTQQQLDVLTAWRRSPYLFTELQQAALSVAETVTSLPDEESMRREYAAARQHLSDDQMSVLIWAATTIGAFNRVSIMSRHPVRVRKEN</sequence>
<dbReference type="Pfam" id="PF02627">
    <property type="entry name" value="CMD"/>
    <property type="match status" value="1"/>
</dbReference>
<evidence type="ECO:0000259" key="1">
    <source>
        <dbReference type="Pfam" id="PF02627"/>
    </source>
</evidence>
<dbReference type="PANTHER" id="PTHR35446:SF2">
    <property type="entry name" value="CARBOXYMUCONOLACTONE DECARBOXYLASE-LIKE DOMAIN-CONTAINING PROTEIN"/>
    <property type="match status" value="1"/>
</dbReference>
<dbReference type="Gene3D" id="1.20.1290.10">
    <property type="entry name" value="AhpD-like"/>
    <property type="match status" value="1"/>
</dbReference>
<name>A0A6I3L389_9NOCA</name>
<accession>A0A6I3L389</accession>
<proteinExistence type="predicted"/>
<dbReference type="InterPro" id="IPR003779">
    <property type="entry name" value="CMD-like"/>
</dbReference>
<dbReference type="NCBIfam" id="TIGR00778">
    <property type="entry name" value="ahpD_dom"/>
    <property type="match status" value="1"/>
</dbReference>
<dbReference type="Proteomes" id="UP000432464">
    <property type="component" value="Unassembled WGS sequence"/>
</dbReference>
<dbReference type="InterPro" id="IPR004675">
    <property type="entry name" value="AhpD_core"/>
</dbReference>
<dbReference type="RefSeq" id="WP_154791925.1">
    <property type="nucleotide sequence ID" value="NZ_WMBB01000029.1"/>
</dbReference>
<dbReference type="PANTHER" id="PTHR35446">
    <property type="entry name" value="SI:CH211-175M2.5"/>
    <property type="match status" value="1"/>
</dbReference>